<evidence type="ECO:0000259" key="4">
    <source>
        <dbReference type="Pfam" id="PF00884"/>
    </source>
</evidence>
<dbReference type="SUPFAM" id="SSF53649">
    <property type="entry name" value="Alkaline phosphatase-like"/>
    <property type="match status" value="1"/>
</dbReference>
<feature type="domain" description="CBM-cenC" evidence="5">
    <location>
        <begin position="542"/>
        <end position="667"/>
    </location>
</feature>
<keyword evidence="7" id="KW-1185">Reference proteome</keyword>
<feature type="domain" description="Sulfatase N-terminal" evidence="4">
    <location>
        <begin position="27"/>
        <end position="416"/>
    </location>
</feature>
<feature type="chain" id="PRO_5032647208" evidence="3">
    <location>
        <begin position="24"/>
        <end position="690"/>
    </location>
</feature>
<dbReference type="EC" id="3.1.6.1" evidence="6"/>
<evidence type="ECO:0000313" key="7">
    <source>
        <dbReference type="Proteomes" id="UP000563094"/>
    </source>
</evidence>
<dbReference type="InterPro" id="IPR003305">
    <property type="entry name" value="CenC_carb-bd"/>
</dbReference>
<dbReference type="InterPro" id="IPR017850">
    <property type="entry name" value="Alkaline_phosphatase_core_sf"/>
</dbReference>
<evidence type="ECO:0000256" key="3">
    <source>
        <dbReference type="SAM" id="SignalP"/>
    </source>
</evidence>
<dbReference type="Gene3D" id="2.60.120.260">
    <property type="entry name" value="Galactose-binding domain-like"/>
    <property type="match status" value="1"/>
</dbReference>
<organism evidence="6 7">
    <name type="scientific">Rufibacter quisquiliarum</name>
    <dbReference type="NCBI Taxonomy" id="1549639"/>
    <lineage>
        <taxon>Bacteria</taxon>
        <taxon>Pseudomonadati</taxon>
        <taxon>Bacteroidota</taxon>
        <taxon>Cytophagia</taxon>
        <taxon>Cytophagales</taxon>
        <taxon>Hymenobacteraceae</taxon>
        <taxon>Rufibacter</taxon>
    </lineage>
</organism>
<dbReference type="SUPFAM" id="SSF49785">
    <property type="entry name" value="Galactose-binding domain-like"/>
    <property type="match status" value="1"/>
</dbReference>
<dbReference type="EMBL" id="JACJIQ010000001">
    <property type="protein sequence ID" value="MBA9075839.1"/>
    <property type="molecule type" value="Genomic_DNA"/>
</dbReference>
<dbReference type="GO" id="GO:0004065">
    <property type="term" value="F:arylsulfatase activity"/>
    <property type="evidence" value="ECO:0007669"/>
    <property type="project" value="UniProtKB-EC"/>
</dbReference>
<feature type="signal peptide" evidence="3">
    <location>
        <begin position="1"/>
        <end position="23"/>
    </location>
</feature>
<proteinExistence type="inferred from homology"/>
<dbReference type="InterPro" id="IPR050738">
    <property type="entry name" value="Sulfatase"/>
</dbReference>
<dbReference type="Pfam" id="PF02018">
    <property type="entry name" value="CBM_4_9"/>
    <property type="match status" value="1"/>
</dbReference>
<dbReference type="CDD" id="cd16025">
    <property type="entry name" value="PAS_like"/>
    <property type="match status" value="1"/>
</dbReference>
<dbReference type="GO" id="GO:0016798">
    <property type="term" value="F:hydrolase activity, acting on glycosyl bonds"/>
    <property type="evidence" value="ECO:0007669"/>
    <property type="project" value="InterPro"/>
</dbReference>
<accession>A0A839GGQ1</accession>
<keyword evidence="2 6" id="KW-0378">Hydrolase</keyword>
<dbReference type="Pfam" id="PF00884">
    <property type="entry name" value="Sulfatase"/>
    <property type="match status" value="1"/>
</dbReference>
<evidence type="ECO:0000256" key="1">
    <source>
        <dbReference type="ARBA" id="ARBA00008779"/>
    </source>
</evidence>
<dbReference type="Gene3D" id="3.40.720.10">
    <property type="entry name" value="Alkaline Phosphatase, subunit A"/>
    <property type="match status" value="1"/>
</dbReference>
<dbReference type="Proteomes" id="UP000563094">
    <property type="component" value="Unassembled WGS sequence"/>
</dbReference>
<dbReference type="FunFam" id="3.40.720.10:FF:000047">
    <property type="entry name" value="Arylsulfatase"/>
    <property type="match status" value="1"/>
</dbReference>
<dbReference type="Gene3D" id="3.30.1120.10">
    <property type="match status" value="1"/>
</dbReference>
<comment type="similarity">
    <text evidence="1">Belongs to the sulfatase family.</text>
</comment>
<dbReference type="InterPro" id="IPR000917">
    <property type="entry name" value="Sulfatase_N"/>
</dbReference>
<dbReference type="AlphaFoldDB" id="A0A839GGQ1"/>
<protein>
    <submittedName>
        <fullName evidence="6">Arylsulfatase</fullName>
        <ecNumber evidence="6">3.1.6.1</ecNumber>
    </submittedName>
</protein>
<dbReference type="RefSeq" id="WP_182511525.1">
    <property type="nucleotide sequence ID" value="NZ_JACJIQ010000001.1"/>
</dbReference>
<dbReference type="PANTHER" id="PTHR42693">
    <property type="entry name" value="ARYLSULFATASE FAMILY MEMBER"/>
    <property type="match status" value="1"/>
</dbReference>
<evidence type="ECO:0000256" key="2">
    <source>
        <dbReference type="ARBA" id="ARBA00022801"/>
    </source>
</evidence>
<comment type="caution">
    <text evidence="6">The sequence shown here is derived from an EMBL/GenBank/DDBJ whole genome shotgun (WGS) entry which is preliminary data.</text>
</comment>
<reference evidence="6 7" key="1">
    <citation type="submission" date="2020-08" db="EMBL/GenBank/DDBJ databases">
        <title>Genomic Encyclopedia of Type Strains, Phase IV (KMG-IV): sequencing the most valuable type-strain genomes for metagenomic binning, comparative biology and taxonomic classification.</title>
        <authorList>
            <person name="Goeker M."/>
        </authorList>
    </citation>
    <scope>NUCLEOTIDE SEQUENCE [LARGE SCALE GENOMIC DNA]</scope>
    <source>
        <strain evidence="6 7">DSM 29854</strain>
    </source>
</reference>
<name>A0A839GGQ1_9BACT</name>
<dbReference type="InterPro" id="IPR008979">
    <property type="entry name" value="Galactose-bd-like_sf"/>
</dbReference>
<sequence length="690" mass="78010">MNRFRKPSLFLLLLLMLSVVVQAQQRPNIILILADDLGFSDIGSYGGEVKTPNLDKLAAGGIKYKQFYNAARCCPTRASLMTGLYPHQAGMGWMAAADLGTPAYQGNLNQQSVTIAEVLKQAGYGTYMTGKWHLTNERKINGGVVDNWPKQRGFDQYFGIVPGGSNYFTPQIYSNNQRYPAPKDFYLTTAISDTSVKYIEQHFSSAKKKDPLFMYVAYTAPHWPLHALQKDIDKYKDFYKVGWDKLRQERFEKQKKLGLLPQNAVLSPRDKEVKAWETLPEEKKNEMAMRMAIYAAQIDVMDQGIGRIVAKLKEKNQLDNTLIFFLSDNGACAEFISSGKSKEVNGQEDTFESYRIEWANLGSTPFREYKHYTHEGGIATPLIAYWPKGIDPKLQNSFVKEYGHVSDIMATCVELAKTSYPKSFKGHKITPLEGKSLVPHFTGKTNNRGVVYWEHEANLAVRDGKWKLVAKTPEGEEFSTNSLELYDLDADPSEMYNMANQYPDRVTSMYQGWFSWANQIGAFPLDTREYNVRMEHYRRKLNSTFEEDLLGGWRVNQNKAVSATLEIDPTGQLTGKNAVKVAMQKPGERPNQLAMVWNVKLDKGQQYQVKLNAKAKGNASFLLRFEQPNSEEKLLDQTVTAAGQATKTASKPFTIPQSGNYQLALYFGQLKAGDEVWVDDIELVPIASNK</sequence>
<keyword evidence="3" id="KW-0732">Signal</keyword>
<evidence type="ECO:0000313" key="6">
    <source>
        <dbReference type="EMBL" id="MBA9075839.1"/>
    </source>
</evidence>
<gene>
    <name evidence="6" type="ORF">FHS90_000536</name>
</gene>
<dbReference type="PANTHER" id="PTHR42693:SF53">
    <property type="entry name" value="ENDO-4-O-SULFATASE"/>
    <property type="match status" value="1"/>
</dbReference>
<evidence type="ECO:0000259" key="5">
    <source>
        <dbReference type="Pfam" id="PF02018"/>
    </source>
</evidence>